<evidence type="ECO:0000256" key="12">
    <source>
        <dbReference type="PIRSR" id="PIRSR603542-1"/>
    </source>
</evidence>
<proteinExistence type="inferred from homology"/>
<feature type="domain" description="4'-phosphopantetheinyl transferase" evidence="14">
    <location>
        <begin position="118"/>
        <end position="200"/>
    </location>
</feature>
<feature type="binding site" evidence="12">
    <location>
        <position position="172"/>
    </location>
    <ligand>
        <name>CoA</name>
        <dbReference type="ChEBI" id="CHEBI:57287"/>
    </ligand>
</feature>
<dbReference type="PANTHER" id="PTHR38096">
    <property type="entry name" value="ENTEROBACTIN SYNTHASE COMPONENT D"/>
    <property type="match status" value="1"/>
</dbReference>
<evidence type="ECO:0000256" key="8">
    <source>
        <dbReference type="ARBA" id="ARBA00029894"/>
    </source>
</evidence>
<feature type="domain" description="4'-phosphopantetheinyl transferase N-terminal" evidence="15">
    <location>
        <begin position="49"/>
        <end position="110"/>
    </location>
</feature>
<comment type="subunit">
    <text evidence="4">EntB, EntD, EntE, and EntF form a multienzyme complex called enterobactin synthase.</text>
</comment>
<keyword evidence="6 16" id="KW-0808">Transferase</keyword>
<dbReference type="PRINTS" id="PR01399">
    <property type="entry name" value="ENTSNTHTASED"/>
</dbReference>
<evidence type="ECO:0000256" key="6">
    <source>
        <dbReference type="ARBA" id="ARBA00022679"/>
    </source>
</evidence>
<dbReference type="GO" id="GO:0000287">
    <property type="term" value="F:magnesium ion binding"/>
    <property type="evidence" value="ECO:0007669"/>
    <property type="project" value="InterPro"/>
</dbReference>
<feature type="binding site" evidence="12">
    <location>
        <position position="56"/>
    </location>
    <ligand>
        <name>CoA</name>
        <dbReference type="ChEBI" id="CHEBI:57287"/>
    </ligand>
</feature>
<evidence type="ECO:0000256" key="10">
    <source>
        <dbReference type="ARBA" id="ARBA00049176"/>
    </source>
</evidence>
<evidence type="ECO:0000256" key="1">
    <source>
        <dbReference type="ARBA" id="ARBA00003937"/>
    </source>
</evidence>
<evidence type="ECO:0000259" key="15">
    <source>
        <dbReference type="Pfam" id="PF17837"/>
    </source>
</evidence>
<comment type="similarity">
    <text evidence="3">Belongs to the P-Pant transferase superfamily. EntD family.</text>
</comment>
<dbReference type="STRING" id="472759.Nhal_1791"/>
<organism evidence="16 17">
    <name type="scientific">Nitrosococcus halophilus (strain Nc4)</name>
    <dbReference type="NCBI Taxonomy" id="472759"/>
    <lineage>
        <taxon>Bacteria</taxon>
        <taxon>Pseudomonadati</taxon>
        <taxon>Pseudomonadota</taxon>
        <taxon>Gammaproteobacteria</taxon>
        <taxon>Chromatiales</taxon>
        <taxon>Chromatiaceae</taxon>
        <taxon>Nitrosococcus</taxon>
    </lineage>
</organism>
<evidence type="ECO:0000256" key="4">
    <source>
        <dbReference type="ARBA" id="ARBA00011503"/>
    </source>
</evidence>
<dbReference type="eggNOG" id="COG2977">
    <property type="taxonomic scope" value="Bacteria"/>
</dbReference>
<keyword evidence="17" id="KW-1185">Reference proteome</keyword>
<keyword evidence="7" id="KW-0259">Enterobactin biosynthesis</keyword>
<protein>
    <recommendedName>
        <fullName evidence="5">Enterobactin synthase component D</fullName>
    </recommendedName>
    <alternativeName>
        <fullName evidence="8">4'-phosphopantetheinyl transferase EntD</fullName>
    </alternativeName>
    <alternativeName>
        <fullName evidence="9">Enterochelin synthase D</fullName>
    </alternativeName>
</protein>
<evidence type="ECO:0000313" key="17">
    <source>
        <dbReference type="Proteomes" id="UP000001844"/>
    </source>
</evidence>
<accession>D5C320</accession>
<reference evidence="17" key="1">
    <citation type="submission" date="2010-04" db="EMBL/GenBank/DDBJ databases">
        <title>Complete genome sequence of Nitrosococcus halophilus Nc4, a salt-adapted, aerobic obligate ammonia-oxidizing sulfur purple bacterium.</title>
        <authorList>
            <consortium name="US DOE Joint Genome Institute"/>
            <person name="Campbell M.A."/>
            <person name="Malfatti S.A."/>
            <person name="Chain P.S.G."/>
            <person name="Heidelberg J.F."/>
            <person name="Ward B.B."/>
            <person name="Klotz M.G."/>
        </authorList>
    </citation>
    <scope>NUCLEOTIDE SEQUENCE [LARGE SCALE GENOMIC DNA]</scope>
    <source>
        <strain evidence="17">Nc4</strain>
    </source>
</reference>
<sequence length="234" mass="26490">MHDTVFAPFRPVTTSQWGPGLVFSQCPYHELPISQLYCQQLGLELPTSVQQAVSQRQAEYVAGRICARAAIKALQHKPVFPDMGPNRAPQWPTGLTGAITHTNGQAAALVGLGHHWQGIGLDLERVLPEGEAQEIAGDILTPYEKSKLDKLSGSQRRHWVSLAFSVKESLFKALFPLTRQPFYFHEAELIDEQYIRLLTTLSHRWKEDKILRFNWRQEGDQILNWILIQAEAGQ</sequence>
<dbReference type="InterPro" id="IPR003542">
    <property type="entry name" value="Enbac_synth_compD-like"/>
</dbReference>
<feature type="binding site" evidence="12">
    <location>
        <begin position="100"/>
        <end position="101"/>
    </location>
    <ligand>
        <name>CoA</name>
        <dbReference type="ChEBI" id="CHEBI:57287"/>
    </ligand>
</feature>
<evidence type="ECO:0000256" key="13">
    <source>
        <dbReference type="PIRSR" id="PIRSR603542-2"/>
    </source>
</evidence>
<evidence type="ECO:0000256" key="5">
    <source>
        <dbReference type="ARBA" id="ARBA00019087"/>
    </source>
</evidence>
<feature type="binding site" evidence="12">
    <location>
        <position position="64"/>
    </location>
    <ligand>
        <name>CoA</name>
        <dbReference type="ChEBI" id="CHEBI:57287"/>
    </ligand>
</feature>
<comment type="catalytic activity">
    <reaction evidence="11">
        <text>apo-[peptidyl-carrier protein] + CoA = holo-[peptidyl-carrier protein] + adenosine 3',5'-bisphosphate + H(+)</text>
        <dbReference type="Rhea" id="RHEA:46228"/>
        <dbReference type="Rhea" id="RHEA-COMP:11479"/>
        <dbReference type="Rhea" id="RHEA-COMP:11480"/>
        <dbReference type="ChEBI" id="CHEBI:15378"/>
        <dbReference type="ChEBI" id="CHEBI:29999"/>
        <dbReference type="ChEBI" id="CHEBI:57287"/>
        <dbReference type="ChEBI" id="CHEBI:58343"/>
        <dbReference type="ChEBI" id="CHEBI:64479"/>
    </reaction>
</comment>
<feature type="binding site" evidence="12">
    <location>
        <position position="122"/>
    </location>
    <ligand>
        <name>CoA</name>
        <dbReference type="ChEBI" id="CHEBI:57287"/>
    </ligand>
</feature>
<dbReference type="InterPro" id="IPR041354">
    <property type="entry name" value="4PPT_N"/>
</dbReference>
<dbReference type="KEGG" id="nhl:Nhal_1791"/>
<dbReference type="GO" id="GO:0005886">
    <property type="term" value="C:plasma membrane"/>
    <property type="evidence" value="ECO:0007669"/>
    <property type="project" value="TreeGrafter"/>
</dbReference>
<dbReference type="UniPathway" id="UPA00017"/>
<name>D5C320_NITHN</name>
<dbReference type="Proteomes" id="UP000001844">
    <property type="component" value="Chromosome"/>
</dbReference>
<comment type="pathway">
    <text evidence="2">Siderophore biosynthesis; enterobactin biosynthesis.</text>
</comment>
<dbReference type="InterPro" id="IPR008278">
    <property type="entry name" value="4-PPantetheinyl_Trfase_dom"/>
</dbReference>
<dbReference type="Pfam" id="PF17837">
    <property type="entry name" value="4PPT_N"/>
    <property type="match status" value="1"/>
</dbReference>
<feature type="binding site" evidence="13">
    <location>
        <position position="124"/>
    </location>
    <ligand>
        <name>Mg(2+)</name>
        <dbReference type="ChEBI" id="CHEBI:18420"/>
    </ligand>
</feature>
<feature type="binding site" evidence="13">
    <location>
        <position position="122"/>
    </location>
    <ligand>
        <name>Mg(2+)</name>
        <dbReference type="ChEBI" id="CHEBI:18420"/>
    </ligand>
</feature>
<evidence type="ECO:0000313" key="16">
    <source>
        <dbReference type="EMBL" id="ADE14912.1"/>
    </source>
</evidence>
<dbReference type="HOGENOM" id="CLU_075076_2_0_6"/>
<comment type="catalytic activity">
    <reaction evidence="10">
        <text>apo-[aryl-carrier protein] + CoA = holo-[aryl-carrier protein] + adenosine 3',5'-bisphosphate + H(+)</text>
        <dbReference type="Rhea" id="RHEA:48404"/>
        <dbReference type="Rhea" id="RHEA-COMP:15903"/>
        <dbReference type="Rhea" id="RHEA-COMP:17557"/>
        <dbReference type="ChEBI" id="CHEBI:15378"/>
        <dbReference type="ChEBI" id="CHEBI:29999"/>
        <dbReference type="ChEBI" id="CHEBI:57287"/>
        <dbReference type="ChEBI" id="CHEBI:58343"/>
        <dbReference type="ChEBI" id="CHEBI:64479"/>
    </reaction>
</comment>
<dbReference type="PANTHER" id="PTHR38096:SF1">
    <property type="entry name" value="ENTEROBACTIN SYNTHASE COMPONENT D"/>
    <property type="match status" value="1"/>
</dbReference>
<evidence type="ECO:0000256" key="7">
    <source>
        <dbReference type="ARBA" id="ARBA00023191"/>
    </source>
</evidence>
<gene>
    <name evidence="16" type="ordered locus">Nhal_1791</name>
</gene>
<dbReference type="GO" id="GO:0009366">
    <property type="term" value="C:enterobactin synthetase complex"/>
    <property type="evidence" value="ECO:0007669"/>
    <property type="project" value="InterPro"/>
</dbReference>
<dbReference type="SUPFAM" id="SSF56214">
    <property type="entry name" value="4'-phosphopantetheinyl transferase"/>
    <property type="match status" value="1"/>
</dbReference>
<keyword evidence="13" id="KW-0460">Magnesium</keyword>
<dbReference type="GO" id="GO:0009239">
    <property type="term" value="P:enterobactin biosynthetic process"/>
    <property type="evidence" value="ECO:0007669"/>
    <property type="project" value="UniProtKB-UniPathway"/>
</dbReference>
<keyword evidence="13" id="KW-0479">Metal-binding</keyword>
<evidence type="ECO:0000256" key="9">
    <source>
        <dbReference type="ARBA" id="ARBA00031996"/>
    </source>
</evidence>
<evidence type="ECO:0000256" key="2">
    <source>
        <dbReference type="ARBA" id="ARBA00004993"/>
    </source>
</evidence>
<evidence type="ECO:0000256" key="11">
    <source>
        <dbReference type="ARBA" id="ARBA00049191"/>
    </source>
</evidence>
<dbReference type="Pfam" id="PF01648">
    <property type="entry name" value="ACPS"/>
    <property type="match status" value="1"/>
</dbReference>
<evidence type="ECO:0000256" key="3">
    <source>
        <dbReference type="ARBA" id="ARBA00008342"/>
    </source>
</evidence>
<comment type="function">
    <text evidence="1">Involved in the biosynthesis of the siderophore enterobactin (enterochelin), which is a macrocyclic trimeric lactone of N-(2,3-dihydroxybenzoyl)-serine. The serine trilactone serves as a scaffolding for the three catechol functionalities that provide hexadentate coordination for the tightly ligated iron(2+) atoms. Plays an essential role in the assembly of the enterobactin by catalyzing the transfer of the 4'-phosphopantetheine (Ppant) moiety from coenzyme A to the apo-domains of both EntB (ArCP domain) and EntF (PCP domain) to yield their holo-forms which make them competent for the activation of 2,3-dihydroxybenzoate (DHB) and L-serine, respectively.</text>
</comment>
<dbReference type="InterPro" id="IPR037143">
    <property type="entry name" value="4-PPantetheinyl_Trfase_dom_sf"/>
</dbReference>
<dbReference type="GO" id="GO:0008897">
    <property type="term" value="F:holo-[acyl-carrier-protein] synthase activity"/>
    <property type="evidence" value="ECO:0007669"/>
    <property type="project" value="InterPro"/>
</dbReference>
<dbReference type="AlphaFoldDB" id="D5C320"/>
<dbReference type="Gene3D" id="3.90.470.20">
    <property type="entry name" value="4'-phosphopantetheinyl transferase domain"/>
    <property type="match status" value="1"/>
</dbReference>
<evidence type="ECO:0000259" key="14">
    <source>
        <dbReference type="Pfam" id="PF01648"/>
    </source>
</evidence>
<feature type="binding site" evidence="12">
    <location>
        <position position="168"/>
    </location>
    <ligand>
        <name>CoA</name>
        <dbReference type="ChEBI" id="CHEBI:57287"/>
    </ligand>
</feature>
<dbReference type="EMBL" id="CP001798">
    <property type="protein sequence ID" value="ADE14912.1"/>
    <property type="molecule type" value="Genomic_DNA"/>
</dbReference>
<dbReference type="RefSeq" id="WP_013032797.1">
    <property type="nucleotide sequence ID" value="NC_013960.1"/>
</dbReference>
<comment type="cofactor">
    <cofactor evidence="13">
        <name>Mg(2+)</name>
        <dbReference type="ChEBI" id="CHEBI:18420"/>
    </cofactor>
</comment>
<dbReference type="OrthoDB" id="8210607at2"/>